<organism evidence="6 7">
    <name type="scientific">Armatimonas rosea</name>
    <dbReference type="NCBI Taxonomy" id="685828"/>
    <lineage>
        <taxon>Bacteria</taxon>
        <taxon>Bacillati</taxon>
        <taxon>Armatimonadota</taxon>
        <taxon>Armatimonadia</taxon>
        <taxon>Armatimonadales</taxon>
        <taxon>Armatimonadaceae</taxon>
        <taxon>Armatimonas</taxon>
    </lineage>
</organism>
<dbReference type="GO" id="GO:0008173">
    <property type="term" value="F:RNA methyltransferase activity"/>
    <property type="evidence" value="ECO:0007669"/>
    <property type="project" value="InterPro"/>
</dbReference>
<dbReference type="Pfam" id="PF00588">
    <property type="entry name" value="SpoU_methylase"/>
    <property type="match status" value="1"/>
</dbReference>
<dbReference type="InterPro" id="IPR051259">
    <property type="entry name" value="rRNA_Methyltransferase"/>
</dbReference>
<evidence type="ECO:0000256" key="1">
    <source>
        <dbReference type="ARBA" id="ARBA00007228"/>
    </source>
</evidence>
<keyword evidence="2 6" id="KW-0489">Methyltransferase</keyword>
<dbReference type="GO" id="GO:0003723">
    <property type="term" value="F:RNA binding"/>
    <property type="evidence" value="ECO:0007669"/>
    <property type="project" value="InterPro"/>
</dbReference>
<comment type="caution">
    <text evidence="6">The sequence shown here is derived from an EMBL/GenBank/DDBJ whole genome shotgun (WGS) entry which is preliminary data.</text>
</comment>
<dbReference type="InterPro" id="IPR029064">
    <property type="entry name" value="Ribosomal_eL30-like_sf"/>
</dbReference>
<dbReference type="RefSeq" id="WP_184197881.1">
    <property type="nucleotide sequence ID" value="NZ_JACHGW010000003.1"/>
</dbReference>
<evidence type="ECO:0000256" key="3">
    <source>
        <dbReference type="ARBA" id="ARBA00022679"/>
    </source>
</evidence>
<dbReference type="GO" id="GO:0006396">
    <property type="term" value="P:RNA processing"/>
    <property type="evidence" value="ECO:0007669"/>
    <property type="project" value="InterPro"/>
</dbReference>
<dbReference type="InterPro" id="IPR053888">
    <property type="entry name" value="MRM3-like_sub_bind"/>
</dbReference>
<evidence type="ECO:0000259" key="4">
    <source>
        <dbReference type="Pfam" id="PF00588"/>
    </source>
</evidence>
<dbReference type="CDD" id="cd18095">
    <property type="entry name" value="SpoU-like_rRNA-MTase"/>
    <property type="match status" value="1"/>
</dbReference>
<dbReference type="SUPFAM" id="SSF75217">
    <property type="entry name" value="alpha/beta knot"/>
    <property type="match status" value="1"/>
</dbReference>
<evidence type="ECO:0000259" key="5">
    <source>
        <dbReference type="Pfam" id="PF22435"/>
    </source>
</evidence>
<dbReference type="PANTHER" id="PTHR43191:SF2">
    <property type="entry name" value="RRNA METHYLTRANSFERASE 3, MITOCHONDRIAL"/>
    <property type="match status" value="1"/>
</dbReference>
<dbReference type="Pfam" id="PF22435">
    <property type="entry name" value="MRM3-like_sub_bind"/>
    <property type="match status" value="1"/>
</dbReference>
<feature type="domain" description="tRNA/rRNA methyltransferase SpoU type" evidence="4">
    <location>
        <begin position="128"/>
        <end position="267"/>
    </location>
</feature>
<proteinExistence type="inferred from homology"/>
<name>A0A7W9W7I2_ARMRO</name>
<reference evidence="6 7" key="1">
    <citation type="submission" date="2020-08" db="EMBL/GenBank/DDBJ databases">
        <title>Genomic Encyclopedia of Type Strains, Phase IV (KMG-IV): sequencing the most valuable type-strain genomes for metagenomic binning, comparative biology and taxonomic classification.</title>
        <authorList>
            <person name="Goeker M."/>
        </authorList>
    </citation>
    <scope>NUCLEOTIDE SEQUENCE [LARGE SCALE GENOMIC DNA]</scope>
    <source>
        <strain evidence="6 7">DSM 23562</strain>
    </source>
</reference>
<dbReference type="SUPFAM" id="SSF55315">
    <property type="entry name" value="L30e-like"/>
    <property type="match status" value="1"/>
</dbReference>
<dbReference type="Gene3D" id="3.30.1330.30">
    <property type="match status" value="1"/>
</dbReference>
<dbReference type="InterPro" id="IPR029026">
    <property type="entry name" value="tRNA_m1G_MTases_N"/>
</dbReference>
<accession>A0A7W9W7I2</accession>
<evidence type="ECO:0000256" key="2">
    <source>
        <dbReference type="ARBA" id="ARBA00022603"/>
    </source>
</evidence>
<comment type="similarity">
    <text evidence="1">Belongs to the class IV-like SAM-binding methyltransferase superfamily. RNA methyltransferase TrmH family.</text>
</comment>
<dbReference type="EMBL" id="JACHGW010000003">
    <property type="protein sequence ID" value="MBB6051256.1"/>
    <property type="molecule type" value="Genomic_DNA"/>
</dbReference>
<keyword evidence="7" id="KW-1185">Reference proteome</keyword>
<dbReference type="InterPro" id="IPR029028">
    <property type="entry name" value="Alpha/beta_knot_MTases"/>
</dbReference>
<sequence length="274" mass="30071">MQKCKRLPSTTSSSSSTLALTELRRLLTSRDERERTGRFFADGLRPVVQALAAPGTRIEQLVLAPELLTNPLGESLRERLRHQRIPEVTLSASQYRQLSQLEEPQGVGVIVQRRPQRLSWLSPTDREFFVALDTIRSPGNLGTILRTMDAVGAAGLILIGGEIDPFDPRVVRATMGSLFSQRIVRTTEPEFAAWRAQHGVALVGTSPHAATSYRELAWPQRTALWLGGERAGLSQDQQAACDTVVRIPMVGTCDSLNVATAAAVLLYEVSFSRG</sequence>
<feature type="domain" description="MRM3-like substrate binding" evidence="5">
    <location>
        <begin position="26"/>
        <end position="107"/>
    </location>
</feature>
<dbReference type="InterPro" id="IPR001537">
    <property type="entry name" value="SpoU_MeTrfase"/>
</dbReference>
<protein>
    <submittedName>
        <fullName evidence="6">TrmH family RNA methyltransferase</fullName>
    </submittedName>
</protein>
<evidence type="ECO:0000313" key="7">
    <source>
        <dbReference type="Proteomes" id="UP000520814"/>
    </source>
</evidence>
<dbReference type="PANTHER" id="PTHR43191">
    <property type="entry name" value="RRNA METHYLTRANSFERASE 3"/>
    <property type="match status" value="1"/>
</dbReference>
<dbReference type="GO" id="GO:0032259">
    <property type="term" value="P:methylation"/>
    <property type="evidence" value="ECO:0007669"/>
    <property type="project" value="UniProtKB-KW"/>
</dbReference>
<keyword evidence="3 6" id="KW-0808">Transferase</keyword>
<dbReference type="AlphaFoldDB" id="A0A7W9W7I2"/>
<evidence type="ECO:0000313" key="6">
    <source>
        <dbReference type="EMBL" id="MBB6051256.1"/>
    </source>
</evidence>
<dbReference type="Proteomes" id="UP000520814">
    <property type="component" value="Unassembled WGS sequence"/>
</dbReference>
<gene>
    <name evidence="6" type="ORF">HNQ39_003066</name>
</gene>
<dbReference type="Gene3D" id="3.40.1280.10">
    <property type="match status" value="1"/>
</dbReference>